<protein>
    <submittedName>
        <fullName evidence="1">Uncharacterized protein</fullName>
    </submittedName>
</protein>
<comment type="caution">
    <text evidence="1">The sequence shown here is derived from an EMBL/GenBank/DDBJ whole genome shotgun (WGS) entry which is preliminary data.</text>
</comment>
<dbReference type="RefSeq" id="WP_306972071.1">
    <property type="nucleotide sequence ID" value="NZ_JAUSZV010000003.1"/>
</dbReference>
<proteinExistence type="predicted"/>
<name>A0AAW8F5G3_9ACTN</name>
<evidence type="ECO:0000313" key="2">
    <source>
        <dbReference type="Proteomes" id="UP001234216"/>
    </source>
</evidence>
<dbReference type="Proteomes" id="UP001234216">
    <property type="component" value="Unassembled WGS sequence"/>
</dbReference>
<accession>A0AAW8F5G3</accession>
<organism evidence="1 2">
    <name type="scientific">Streptomyces canus</name>
    <dbReference type="NCBI Taxonomy" id="58343"/>
    <lineage>
        <taxon>Bacteria</taxon>
        <taxon>Bacillati</taxon>
        <taxon>Actinomycetota</taxon>
        <taxon>Actinomycetes</taxon>
        <taxon>Kitasatosporales</taxon>
        <taxon>Streptomycetaceae</taxon>
        <taxon>Streptomyces</taxon>
        <taxon>Streptomyces aurantiacus group</taxon>
    </lineage>
</organism>
<dbReference type="EMBL" id="JAUSZV010000003">
    <property type="protein sequence ID" value="MDQ0904481.1"/>
    <property type="molecule type" value="Genomic_DNA"/>
</dbReference>
<reference evidence="1" key="1">
    <citation type="submission" date="2023-07" db="EMBL/GenBank/DDBJ databases">
        <title>Comparative genomics of wheat-associated soil bacteria to identify genetic determinants of phenazine resistance.</title>
        <authorList>
            <person name="Mouncey N."/>
        </authorList>
    </citation>
    <scope>NUCLEOTIDE SEQUENCE</scope>
    <source>
        <strain evidence="1">V4I22</strain>
    </source>
</reference>
<evidence type="ECO:0000313" key="1">
    <source>
        <dbReference type="EMBL" id="MDQ0904481.1"/>
    </source>
</evidence>
<dbReference type="SUPFAM" id="SSF55486">
    <property type="entry name" value="Metalloproteases ('zincins'), catalytic domain"/>
    <property type="match status" value="1"/>
</dbReference>
<sequence>MPSVDVRNEAGPRFDPLAARLDALAVETLPLVEAVTGLPLPDPVVIRTMTVRDWKREHRRSAKRQLHSETVELDVPLKALRQAGIQSAGRQRFRKRFWPTIGGQAVLFEPGRPELVLLPKALRHGGRLDDTAFLYKALGHEMTHLAQYAASDGAIWAAQDTFYPAQRGIADRDYGFLLEGHAYWADQQITTKILGAPVSTDEASPHSSRRYRKLAASPHRHAAVEQFRRACDTVSQIINSHGLDVFNQVWHRPDLVPTQKETSDDVAAWQARFSALKTQ</sequence>
<dbReference type="AlphaFoldDB" id="A0AAW8F5G3"/>
<gene>
    <name evidence="1" type="ORF">QFZ22_000466</name>
</gene>